<dbReference type="AlphaFoldDB" id="A0A4Q9FKV7"/>
<reference evidence="1 2" key="1">
    <citation type="journal article" date="2015" name="Int. J. Syst. Evol. Microbiol.">
        <title>Hyunsoonleella pacifica sp. nov., isolated from seawater of South Pacific Gyre.</title>
        <authorList>
            <person name="Gao X."/>
            <person name="Zhang Z."/>
            <person name="Dai X."/>
            <person name="Zhang X.H."/>
        </authorList>
    </citation>
    <scope>NUCLEOTIDE SEQUENCE [LARGE SCALE GENOMIC DNA]</scope>
    <source>
        <strain evidence="1 2">SW033</strain>
    </source>
</reference>
<organism evidence="1 2">
    <name type="scientific">Hyunsoonleella pacifica</name>
    <dbReference type="NCBI Taxonomy" id="1080224"/>
    <lineage>
        <taxon>Bacteria</taxon>
        <taxon>Pseudomonadati</taxon>
        <taxon>Bacteroidota</taxon>
        <taxon>Flavobacteriia</taxon>
        <taxon>Flavobacteriales</taxon>
        <taxon>Flavobacteriaceae</taxon>
    </lineage>
</organism>
<proteinExistence type="predicted"/>
<sequence length="144" mass="15944">MKKISFLVFVMCCFLSTQCDDDIVDDIDNLCDDIVVIDNTAYDTIQSDSFQFTDVSIDGDCLSISIGASGCDGNSWSFALVDSGAVAESSPEQRFLKFEFLNAEVCTAFFERTISFNLEPLQISGSNEIILNLDGWETSVNYSY</sequence>
<gene>
    <name evidence="1" type="ORF">EYD46_12775</name>
</gene>
<keyword evidence="2" id="KW-1185">Reference proteome</keyword>
<dbReference type="Proteomes" id="UP000292372">
    <property type="component" value="Unassembled WGS sequence"/>
</dbReference>
<comment type="caution">
    <text evidence="1">The sequence shown here is derived from an EMBL/GenBank/DDBJ whole genome shotgun (WGS) entry which is preliminary data.</text>
</comment>
<dbReference type="EMBL" id="SIRS01000005">
    <property type="protein sequence ID" value="TBN14441.1"/>
    <property type="molecule type" value="Genomic_DNA"/>
</dbReference>
<dbReference type="RefSeq" id="WP_130937562.1">
    <property type="nucleotide sequence ID" value="NZ_BMEE01000002.1"/>
</dbReference>
<evidence type="ECO:0000313" key="1">
    <source>
        <dbReference type="EMBL" id="TBN14441.1"/>
    </source>
</evidence>
<dbReference type="OrthoDB" id="1493159at2"/>
<name>A0A4Q9FKV7_9FLAO</name>
<evidence type="ECO:0000313" key="2">
    <source>
        <dbReference type="Proteomes" id="UP000292372"/>
    </source>
</evidence>
<protein>
    <submittedName>
        <fullName evidence="1">Uncharacterized protein</fullName>
    </submittedName>
</protein>
<accession>A0A4Q9FKV7</accession>